<keyword evidence="1" id="KW-1133">Transmembrane helix</keyword>
<dbReference type="Proteomes" id="UP001158045">
    <property type="component" value="Unassembled WGS sequence"/>
</dbReference>
<accession>A0ABT6NB19</accession>
<feature type="domain" description="PilZ" evidence="2">
    <location>
        <begin position="109"/>
        <end position="221"/>
    </location>
</feature>
<keyword evidence="1" id="KW-0472">Membrane</keyword>
<organism evidence="3 4">
    <name type="scientific">Fusibacter bizertensis</name>
    <dbReference type="NCBI Taxonomy" id="1488331"/>
    <lineage>
        <taxon>Bacteria</taxon>
        <taxon>Bacillati</taxon>
        <taxon>Bacillota</taxon>
        <taxon>Clostridia</taxon>
        <taxon>Eubacteriales</taxon>
        <taxon>Eubacteriales Family XII. Incertae Sedis</taxon>
        <taxon>Fusibacter</taxon>
    </lineage>
</organism>
<evidence type="ECO:0000313" key="4">
    <source>
        <dbReference type="Proteomes" id="UP001158045"/>
    </source>
</evidence>
<evidence type="ECO:0000256" key="1">
    <source>
        <dbReference type="SAM" id="Phobius"/>
    </source>
</evidence>
<dbReference type="InterPro" id="IPR009875">
    <property type="entry name" value="PilZ_domain"/>
</dbReference>
<feature type="transmembrane region" description="Helical" evidence="1">
    <location>
        <begin position="262"/>
        <end position="280"/>
    </location>
</feature>
<dbReference type="EMBL" id="JARYZI010000003">
    <property type="protein sequence ID" value="MDH8677615.1"/>
    <property type="molecule type" value="Genomic_DNA"/>
</dbReference>
<sequence length="368" mass="42985">MELSNILLPSHSVEVTVSVRDENLKATDLILRTVIETGFKDGVFKIIAPIYHGKVYNFHIDEYLLVTFSSPDPSSKDLFSVKCRIVDRNFAHNLSTIKLMVVDKPTKVQRRQSFRVNIYNTYTFNFRNSNYELMTKDISSSGMLALSTIQLPSNTIIEITFDANPKPKEALDSDYQDYKIFKIRCRILDSMPQVEIRRYLNRIQFEGLTETESQFLIQYLYAKQTEILHLNPEISQKITSYFDHEDDNFIDIYSTEYKRLQVFGLIGTVGIFIAFVMLLFSRPKKMYVLDYFFDFYRPQFWKSEYLFGALIVAIIIVILDLIGLTLNLREIRKNNSTIHWPLLLTLMIALSIIIFVYIVTSINQLPLF</sequence>
<comment type="caution">
    <text evidence="3">The sequence shown here is derived from an EMBL/GenBank/DDBJ whole genome shotgun (WGS) entry which is preliminary data.</text>
</comment>
<name>A0ABT6NB19_9FIRM</name>
<evidence type="ECO:0000313" key="3">
    <source>
        <dbReference type="EMBL" id="MDH8677615.1"/>
    </source>
</evidence>
<keyword evidence="1" id="KW-0812">Transmembrane</keyword>
<feature type="transmembrane region" description="Helical" evidence="1">
    <location>
        <begin position="340"/>
        <end position="359"/>
    </location>
</feature>
<keyword evidence="4" id="KW-1185">Reference proteome</keyword>
<feature type="transmembrane region" description="Helical" evidence="1">
    <location>
        <begin position="305"/>
        <end position="328"/>
    </location>
</feature>
<protein>
    <submittedName>
        <fullName evidence="3">PilZ domain-containing protein</fullName>
    </submittedName>
</protein>
<evidence type="ECO:0000259" key="2">
    <source>
        <dbReference type="Pfam" id="PF07238"/>
    </source>
</evidence>
<dbReference type="RefSeq" id="WP_281093435.1">
    <property type="nucleotide sequence ID" value="NZ_JARYZI010000003.1"/>
</dbReference>
<reference evidence="3 4" key="1">
    <citation type="submission" date="2023-04" db="EMBL/GenBank/DDBJ databases">
        <title>Fusibacter bizertensis strain WBS, isolated from littoral bottom sediments of the Arctic seas - biochemical and genomic analysis.</title>
        <authorList>
            <person name="Brioukhanov A.L."/>
        </authorList>
    </citation>
    <scope>NUCLEOTIDE SEQUENCE [LARGE SCALE GENOMIC DNA]</scope>
    <source>
        <strain evidence="3 4">WBS</strain>
    </source>
</reference>
<proteinExistence type="predicted"/>
<gene>
    <name evidence="3" type="ORF">QE109_05625</name>
</gene>
<dbReference type="Pfam" id="PF07238">
    <property type="entry name" value="PilZ"/>
    <property type="match status" value="1"/>
</dbReference>